<name>A0ABP7CVR8_9ACTN</name>
<organism evidence="1 2">
    <name type="scientific">Nonomuraea antimicrobica</name>
    <dbReference type="NCBI Taxonomy" id="561173"/>
    <lineage>
        <taxon>Bacteria</taxon>
        <taxon>Bacillati</taxon>
        <taxon>Actinomycetota</taxon>
        <taxon>Actinomycetes</taxon>
        <taxon>Streptosporangiales</taxon>
        <taxon>Streptosporangiaceae</taxon>
        <taxon>Nonomuraea</taxon>
    </lineage>
</organism>
<accession>A0ABP7CVR8</accession>
<dbReference type="EMBL" id="BAAAZP010000149">
    <property type="protein sequence ID" value="GAA3697227.1"/>
    <property type="molecule type" value="Genomic_DNA"/>
</dbReference>
<protein>
    <recommendedName>
        <fullName evidence="3">Pimeloyl-ACP methyl ester carboxylesterase</fullName>
    </recommendedName>
</protein>
<proteinExistence type="predicted"/>
<evidence type="ECO:0000313" key="1">
    <source>
        <dbReference type="EMBL" id="GAA3697227.1"/>
    </source>
</evidence>
<gene>
    <name evidence="1" type="ORF">GCM10022224_073890</name>
</gene>
<dbReference type="SUPFAM" id="SSF53474">
    <property type="entry name" value="alpha/beta-Hydrolases"/>
    <property type="match status" value="1"/>
</dbReference>
<evidence type="ECO:0008006" key="3">
    <source>
        <dbReference type="Google" id="ProtNLM"/>
    </source>
</evidence>
<dbReference type="Proteomes" id="UP001500902">
    <property type="component" value="Unassembled WGS sequence"/>
</dbReference>
<dbReference type="RefSeq" id="WP_344888831.1">
    <property type="nucleotide sequence ID" value="NZ_BAAAZP010000149.1"/>
</dbReference>
<keyword evidence="2" id="KW-1185">Reference proteome</keyword>
<dbReference type="Gene3D" id="3.40.50.1820">
    <property type="entry name" value="alpha/beta hydrolase"/>
    <property type="match status" value="1"/>
</dbReference>
<reference evidence="2" key="1">
    <citation type="journal article" date="2019" name="Int. J. Syst. Evol. Microbiol.">
        <title>The Global Catalogue of Microorganisms (GCM) 10K type strain sequencing project: providing services to taxonomists for standard genome sequencing and annotation.</title>
        <authorList>
            <consortium name="The Broad Institute Genomics Platform"/>
            <consortium name="The Broad Institute Genome Sequencing Center for Infectious Disease"/>
            <person name="Wu L."/>
            <person name="Ma J."/>
        </authorList>
    </citation>
    <scope>NUCLEOTIDE SEQUENCE [LARGE SCALE GENOMIC DNA]</scope>
    <source>
        <strain evidence="2">JCM 16904</strain>
    </source>
</reference>
<comment type="caution">
    <text evidence="1">The sequence shown here is derived from an EMBL/GenBank/DDBJ whole genome shotgun (WGS) entry which is preliminary data.</text>
</comment>
<evidence type="ECO:0000313" key="2">
    <source>
        <dbReference type="Proteomes" id="UP001500902"/>
    </source>
</evidence>
<sequence length="294" mass="31774">MVEATLHDGNTIEVEVSGSGPVVLLPVDPQPVEGEQAEEMRKWGNDPALGRSLIDGLSDAFRVVAFDYQGHVMSTPKPATLTPGNVVRDLLAVADAVGAERFAYYGYSWLALSGLQLAIRTDRLTALVMGGFPPYGGPYAEMLRVTTATYELAAAPKPVIGPGSASKGSDDAYDWSSVEVTTTEDQTRQFVTLYEGLRGFDDRAARLTCPRLCFAGSADQIQYDERWGGVLVDIAGPLVRHRAEMEALGWDVEVLDGLDHMSAMQPPNVLPVLRPWLERTLAQDPRRGGSGPGE</sequence>
<dbReference type="InterPro" id="IPR029058">
    <property type="entry name" value="AB_hydrolase_fold"/>
</dbReference>